<reference evidence="1" key="1">
    <citation type="submission" date="2009-10" db="EMBL/GenBank/DDBJ databases">
        <title>Diversity of trophic interactions inside an arsenic-rich microbial ecosystem.</title>
        <authorList>
            <person name="Bertin P.N."/>
            <person name="Heinrich-Salmeron A."/>
            <person name="Pelletier E."/>
            <person name="Goulhen-Chollet F."/>
            <person name="Arsene-Ploetze F."/>
            <person name="Gallien S."/>
            <person name="Calteau A."/>
            <person name="Vallenet D."/>
            <person name="Casiot C."/>
            <person name="Chane-Woon-Ming B."/>
            <person name="Giloteaux L."/>
            <person name="Barakat M."/>
            <person name="Bonnefoy V."/>
            <person name="Bruneel O."/>
            <person name="Chandler M."/>
            <person name="Cleiss J."/>
            <person name="Duran R."/>
            <person name="Elbaz-Poulichet F."/>
            <person name="Fonknechten N."/>
            <person name="Lauga B."/>
            <person name="Mornico D."/>
            <person name="Ortet P."/>
            <person name="Schaeffer C."/>
            <person name="Siguier P."/>
            <person name="Alexander Thil Smith A."/>
            <person name="Van Dorsselaer A."/>
            <person name="Weissenbach J."/>
            <person name="Medigue C."/>
            <person name="Le Paslier D."/>
        </authorList>
    </citation>
    <scope>NUCLEOTIDE SEQUENCE</scope>
</reference>
<dbReference type="EMBL" id="CABR01000100">
    <property type="protein sequence ID" value="CBI10669.1"/>
    <property type="molecule type" value="Genomic_DNA"/>
</dbReference>
<accession>E6QTU7</accession>
<name>E6QTU7_9ZZZZ</name>
<proteinExistence type="predicted"/>
<sequence length="73" mass="7934">MLKFRPGAPHPIPSPKEKRGTIIIFATLGEITLNLFTAPLAKRWVGNNNHFAALGEITLNPLHIPSPQKVGGK</sequence>
<evidence type="ECO:0000313" key="1">
    <source>
        <dbReference type="EMBL" id="CBI10669.1"/>
    </source>
</evidence>
<gene>
    <name evidence="1" type="ORF">CARN7_1463</name>
</gene>
<protein>
    <submittedName>
        <fullName evidence="1">Uncharacterized protein</fullName>
    </submittedName>
</protein>
<organism evidence="1">
    <name type="scientific">mine drainage metagenome</name>
    <dbReference type="NCBI Taxonomy" id="410659"/>
    <lineage>
        <taxon>unclassified sequences</taxon>
        <taxon>metagenomes</taxon>
        <taxon>ecological metagenomes</taxon>
    </lineage>
</organism>
<dbReference type="AlphaFoldDB" id="E6QTU7"/>
<comment type="caution">
    <text evidence="1">The sequence shown here is derived from an EMBL/GenBank/DDBJ whole genome shotgun (WGS) entry which is preliminary data.</text>
</comment>